<sequence length="140" mass="14656">MWPGEPGSRRLTVSCSHANRHIVVLDLAGELDSGTLLLLTREIAAVLAREPVPEAVVVDLGAVVAVSAAGLRALYAAQDHAGGKGVAVRVVAGRCSNAGRVLDATGMRAVLDVYSTRAAAVASGDRDRFVREMRGRWARG</sequence>
<dbReference type="InterPro" id="IPR002645">
    <property type="entry name" value="STAS_dom"/>
</dbReference>
<dbReference type="SUPFAM" id="SSF52091">
    <property type="entry name" value="SpoIIaa-like"/>
    <property type="match status" value="1"/>
</dbReference>
<keyword evidence="3" id="KW-1185">Reference proteome</keyword>
<evidence type="ECO:0000313" key="2">
    <source>
        <dbReference type="EMBL" id="MEQ0557891.1"/>
    </source>
</evidence>
<name>A0ABV0L6G3_9PSEU</name>
<accession>A0ABV0L6G3</accession>
<dbReference type="PROSITE" id="PS50801">
    <property type="entry name" value="STAS"/>
    <property type="match status" value="1"/>
</dbReference>
<comment type="caution">
    <text evidence="2">The sequence shown here is derived from an EMBL/GenBank/DDBJ whole genome shotgun (WGS) entry which is preliminary data.</text>
</comment>
<dbReference type="RefSeq" id="WP_348947222.1">
    <property type="nucleotide sequence ID" value="NZ_JBDZYD010000001.1"/>
</dbReference>
<organism evidence="2 3">
    <name type="scientific">Amycolatopsis melonis</name>
    <dbReference type="NCBI Taxonomy" id="3156488"/>
    <lineage>
        <taxon>Bacteria</taxon>
        <taxon>Bacillati</taxon>
        <taxon>Actinomycetota</taxon>
        <taxon>Actinomycetes</taxon>
        <taxon>Pseudonocardiales</taxon>
        <taxon>Pseudonocardiaceae</taxon>
        <taxon>Amycolatopsis</taxon>
    </lineage>
</organism>
<evidence type="ECO:0000313" key="3">
    <source>
        <dbReference type="Proteomes" id="UP001440984"/>
    </source>
</evidence>
<dbReference type="EMBL" id="JBDZYD010000001">
    <property type="protein sequence ID" value="MEQ0557891.1"/>
    <property type="molecule type" value="Genomic_DNA"/>
</dbReference>
<reference evidence="2 3" key="1">
    <citation type="submission" date="2024-05" db="EMBL/GenBank/DDBJ databases">
        <authorList>
            <person name="Zhao H."/>
            <person name="Xu Y."/>
            <person name="Lin S."/>
            <person name="Spain J.C."/>
            <person name="Zhou N.-Y."/>
        </authorList>
    </citation>
    <scope>NUCLEOTIDE SEQUENCE [LARGE SCALE GENOMIC DNA]</scope>
    <source>
        <strain evidence="2 3">NEAU-NG30</strain>
    </source>
</reference>
<dbReference type="Proteomes" id="UP001440984">
    <property type="component" value="Unassembled WGS sequence"/>
</dbReference>
<protein>
    <submittedName>
        <fullName evidence="2">STAS domain-containing protein</fullName>
    </submittedName>
</protein>
<dbReference type="Gene3D" id="3.30.750.24">
    <property type="entry name" value="STAS domain"/>
    <property type="match status" value="1"/>
</dbReference>
<feature type="domain" description="STAS" evidence="1">
    <location>
        <begin position="22"/>
        <end position="124"/>
    </location>
</feature>
<dbReference type="Pfam" id="PF01740">
    <property type="entry name" value="STAS"/>
    <property type="match status" value="1"/>
</dbReference>
<proteinExistence type="predicted"/>
<dbReference type="CDD" id="cd07043">
    <property type="entry name" value="STAS_anti-anti-sigma_factors"/>
    <property type="match status" value="1"/>
</dbReference>
<dbReference type="InterPro" id="IPR036513">
    <property type="entry name" value="STAS_dom_sf"/>
</dbReference>
<gene>
    <name evidence="2" type="ORF">ABJI51_02325</name>
</gene>
<evidence type="ECO:0000259" key="1">
    <source>
        <dbReference type="PROSITE" id="PS50801"/>
    </source>
</evidence>